<comment type="caution">
    <text evidence="9">The sequence shown here is derived from an EMBL/GenBank/DDBJ whole genome shotgun (WGS) entry which is preliminary data.</text>
</comment>
<evidence type="ECO:0000256" key="3">
    <source>
        <dbReference type="ARBA" id="ARBA00022692"/>
    </source>
</evidence>
<organism evidence="9 10">
    <name type="scientific">Phoxinus phoxinus</name>
    <name type="common">Eurasian minnow</name>
    <dbReference type="NCBI Taxonomy" id="58324"/>
    <lineage>
        <taxon>Eukaryota</taxon>
        <taxon>Metazoa</taxon>
        <taxon>Chordata</taxon>
        <taxon>Craniata</taxon>
        <taxon>Vertebrata</taxon>
        <taxon>Euteleostomi</taxon>
        <taxon>Actinopterygii</taxon>
        <taxon>Neopterygii</taxon>
        <taxon>Teleostei</taxon>
        <taxon>Ostariophysi</taxon>
        <taxon>Cypriniformes</taxon>
        <taxon>Leuciscidae</taxon>
        <taxon>Phoxininae</taxon>
        <taxon>Phoxinus</taxon>
    </lineage>
</organism>
<evidence type="ECO:0000256" key="4">
    <source>
        <dbReference type="ARBA" id="ARBA00022989"/>
    </source>
</evidence>
<dbReference type="PANTHER" id="PTHR23302">
    <property type="entry name" value="TRANSMEMBRANE CHANNEL-RELATED"/>
    <property type="match status" value="1"/>
</dbReference>
<feature type="transmembrane region" description="Helical" evidence="6">
    <location>
        <begin position="521"/>
        <end position="543"/>
    </location>
</feature>
<evidence type="ECO:0000256" key="6">
    <source>
        <dbReference type="RuleBase" id="RU310713"/>
    </source>
</evidence>
<evidence type="ECO:0000313" key="10">
    <source>
        <dbReference type="Proteomes" id="UP001364617"/>
    </source>
</evidence>
<dbReference type="Pfam" id="PF07810">
    <property type="entry name" value="TMC"/>
    <property type="match status" value="1"/>
</dbReference>
<keyword evidence="3 6" id="KW-0812">Transmembrane</keyword>
<feature type="compositionally biased region" description="Polar residues" evidence="7">
    <location>
        <begin position="50"/>
        <end position="59"/>
    </location>
</feature>
<keyword evidence="10" id="KW-1185">Reference proteome</keyword>
<dbReference type="AlphaFoldDB" id="A0AAN9DH60"/>
<evidence type="ECO:0000256" key="2">
    <source>
        <dbReference type="ARBA" id="ARBA00006510"/>
    </source>
</evidence>
<feature type="transmembrane region" description="Helical" evidence="6">
    <location>
        <begin position="574"/>
        <end position="599"/>
    </location>
</feature>
<dbReference type="PANTHER" id="PTHR23302:SF4">
    <property type="entry name" value="TRANSMEMBRANE CHANNEL-LIKE PROTEIN 6"/>
    <property type="match status" value="1"/>
</dbReference>
<evidence type="ECO:0000256" key="5">
    <source>
        <dbReference type="ARBA" id="ARBA00023136"/>
    </source>
</evidence>
<feature type="domain" description="TMC" evidence="8">
    <location>
        <begin position="512"/>
        <end position="617"/>
    </location>
</feature>
<dbReference type="EMBL" id="JAYKXH010000002">
    <property type="protein sequence ID" value="KAK7174159.1"/>
    <property type="molecule type" value="Genomic_DNA"/>
</dbReference>
<evidence type="ECO:0000256" key="7">
    <source>
        <dbReference type="SAM" id="MobiDB-lite"/>
    </source>
</evidence>
<feature type="region of interest" description="Disordered" evidence="7">
    <location>
        <begin position="37"/>
        <end position="59"/>
    </location>
</feature>
<keyword evidence="4 6" id="KW-1133">Transmembrane helix</keyword>
<comment type="subcellular location">
    <subcellularLocation>
        <location evidence="1 6">Membrane</location>
        <topology evidence="1 6">Multi-pass membrane protein</topology>
    </subcellularLocation>
</comment>
<keyword evidence="5 6" id="KW-0472">Membrane</keyword>
<feature type="transmembrane region" description="Helical" evidence="6">
    <location>
        <begin position="620"/>
        <end position="645"/>
    </location>
</feature>
<feature type="transmembrane region" description="Helical" evidence="6">
    <location>
        <begin position="229"/>
        <end position="249"/>
    </location>
</feature>
<name>A0AAN9DH60_9TELE</name>
<feature type="transmembrane region" description="Helical" evidence="6">
    <location>
        <begin position="407"/>
        <end position="430"/>
    </location>
</feature>
<feature type="transmembrane region" description="Helical" evidence="6">
    <location>
        <begin position="481"/>
        <end position="500"/>
    </location>
</feature>
<proteinExistence type="inferred from homology"/>
<dbReference type="InterPro" id="IPR038900">
    <property type="entry name" value="TMC"/>
</dbReference>
<protein>
    <recommendedName>
        <fullName evidence="6">Transmembrane channel-like protein</fullName>
    </recommendedName>
</protein>
<sequence>METIPDGYEDLIELEAVGRSHRAVRFDLTDGDGEDLEAQRHHEPEHTHSLQRNSWSSSTQRVLSSMPSRSIRWNQTAVLSQNQSRCTKPRRRRAPNAVATTSGAANRDVFTEREDCANDVTQNEELLSKLQDLPAGECVRLLREMPLSVSEKRQIRALCFGWELEQPLSENRVLCCHQFQACFLKVLCGCWLGRLSQQISIQLWQKVLKNIGARFGTGILSYFIFLRRLLLYNILFFLINGLFLLLPQISNSPPPPKDNGMNTKDENAYLWMLTGKGVLTNSVMFYGHYTNSTSGHCQDKTKTCPHNYNIPLAYIFTIGTGMFVTCVLLVYRMSKSFGKSFCTLKTTGNLALKVFCSWDFNVCRKRSVKLQAVNICTQLKEMLSELSCRKKKRSLCSTLGWLSVHLLVWSICLLCIVGCMMAVYYIHRYIEQGGRMENDPEGLLTVPLVVSCLSHLLPGFFNKLSRGEDYNSPSVHIYVSIVRNLLLKGCIFSVLCYYWLQRIDDSKKDHKCWETFVGQELYRLVLMDLIVAMLHIIVAEFLWGMCLRNFTLRRRKLEFDIARDVLELIYGQTLVWFGVLFSPLLPAVQIVKLFLLFYFKKTSMMQNFHAPRKHWRATQMSTLFVSLLFLPSFIGALMCVIYTMWRIKPSSHCGPFRSFDNMLLLGEQWISGLGNSNPSLDWLSKAYIHLVDNPLFLFIFAGLFLTIIYIHMQLLDGQKLIIGRLQEQIDHEGEDKKFLIAKLQALNEARAQ</sequence>
<feature type="transmembrane region" description="Helical" evidence="6">
    <location>
        <begin position="269"/>
        <end position="289"/>
    </location>
</feature>
<dbReference type="Proteomes" id="UP001364617">
    <property type="component" value="Unassembled WGS sequence"/>
</dbReference>
<reference evidence="9 10" key="1">
    <citation type="submission" date="2024-02" db="EMBL/GenBank/DDBJ databases">
        <title>Chromosome-level genome assembly of the Eurasian Minnow (Phoxinus phoxinus).</title>
        <authorList>
            <person name="Oriowo T.O."/>
            <person name="Martin S."/>
            <person name="Stange M."/>
            <person name="Chrysostomakis Y."/>
            <person name="Brown T."/>
            <person name="Winkler S."/>
            <person name="Kukowka S."/>
            <person name="Myers E.W."/>
            <person name="Bohne A."/>
        </authorList>
    </citation>
    <scope>NUCLEOTIDE SEQUENCE [LARGE SCALE GENOMIC DNA]</scope>
    <source>
        <strain evidence="9">ZFMK-TIS-60720</strain>
        <tissue evidence="9">Whole Organism</tissue>
    </source>
</reference>
<comment type="similarity">
    <text evidence="2 6">Belongs to the TMC family.</text>
</comment>
<evidence type="ECO:0000313" key="9">
    <source>
        <dbReference type="EMBL" id="KAK7174159.1"/>
    </source>
</evidence>
<dbReference type="InterPro" id="IPR012496">
    <property type="entry name" value="TMC_dom"/>
</dbReference>
<evidence type="ECO:0000259" key="8">
    <source>
        <dbReference type="Pfam" id="PF07810"/>
    </source>
</evidence>
<gene>
    <name evidence="9" type="ORF">R3I93_001369</name>
</gene>
<feature type="transmembrane region" description="Helical" evidence="6">
    <location>
        <begin position="310"/>
        <end position="331"/>
    </location>
</feature>
<feature type="transmembrane region" description="Helical" evidence="6">
    <location>
        <begin position="695"/>
        <end position="715"/>
    </location>
</feature>
<feature type="region of interest" description="Disordered" evidence="7">
    <location>
        <begin position="82"/>
        <end position="102"/>
    </location>
</feature>
<accession>A0AAN9DH60</accession>
<dbReference type="GO" id="GO:0008381">
    <property type="term" value="F:mechanosensitive monoatomic ion channel activity"/>
    <property type="evidence" value="ECO:0007669"/>
    <property type="project" value="TreeGrafter"/>
</dbReference>
<dbReference type="GO" id="GO:0005886">
    <property type="term" value="C:plasma membrane"/>
    <property type="evidence" value="ECO:0007669"/>
    <property type="project" value="InterPro"/>
</dbReference>
<evidence type="ECO:0000256" key="1">
    <source>
        <dbReference type="ARBA" id="ARBA00004141"/>
    </source>
</evidence>
<feature type="compositionally biased region" description="Basic and acidic residues" evidence="7">
    <location>
        <begin position="37"/>
        <end position="48"/>
    </location>
</feature>